<evidence type="ECO:0000259" key="2">
    <source>
        <dbReference type="Pfam" id="PF12146"/>
    </source>
</evidence>
<name>A0A6U1W4P3_9EUKA</name>
<gene>
    <name evidence="3" type="ORF">VSP0166_LOCUS12997</name>
    <name evidence="4" type="ORF">VSP0166_LOCUS13008</name>
</gene>
<feature type="transmembrane region" description="Helical" evidence="1">
    <location>
        <begin position="124"/>
        <end position="141"/>
    </location>
</feature>
<reference evidence="4" key="1">
    <citation type="submission" date="2021-01" db="EMBL/GenBank/DDBJ databases">
        <authorList>
            <person name="Corre E."/>
            <person name="Pelletier E."/>
            <person name="Niang G."/>
            <person name="Scheremetjew M."/>
            <person name="Finn R."/>
            <person name="Kale V."/>
            <person name="Holt S."/>
            <person name="Cochrane G."/>
            <person name="Meng A."/>
            <person name="Brown T."/>
            <person name="Cohen L."/>
        </authorList>
    </citation>
    <scope>NUCLEOTIDE SEQUENCE</scope>
    <source>
        <strain evidence="4">DIVA3 518/3/11/1/6</strain>
    </source>
</reference>
<keyword evidence="1" id="KW-0812">Transmembrane</keyword>
<feature type="domain" description="Serine aminopeptidase S33" evidence="2">
    <location>
        <begin position="15"/>
        <end position="76"/>
    </location>
</feature>
<dbReference type="EMBL" id="HBKP01018354">
    <property type="protein sequence ID" value="CAE2230650.1"/>
    <property type="molecule type" value="Transcribed_RNA"/>
</dbReference>
<dbReference type="InterPro" id="IPR029058">
    <property type="entry name" value="AB_hydrolase_fold"/>
</dbReference>
<protein>
    <recommendedName>
        <fullName evidence="2">Serine aminopeptidase S33 domain-containing protein</fullName>
    </recommendedName>
</protein>
<dbReference type="EMBL" id="HBKP01018343">
    <property type="protein sequence ID" value="CAE2230630.1"/>
    <property type="molecule type" value="Transcribed_RNA"/>
</dbReference>
<dbReference type="Gene3D" id="3.40.50.1820">
    <property type="entry name" value="alpha/beta hydrolase"/>
    <property type="match status" value="1"/>
</dbReference>
<dbReference type="InterPro" id="IPR022742">
    <property type="entry name" value="Hydrolase_4"/>
</dbReference>
<sequence length="144" mass="16339">MVDKTREQMSEAAKKQLTEVAQEFLNNSAKMKDYQGPVLIFHCKDDQVVPVSNGKALFQALSSEHKKICLFDTGGHFAFLRNHEEYITTLNEFITRSIPSETIQELPQTEQNMSHTSSEMLQKFVLAVLFFAAGYGFSQVLSKQ</sequence>
<evidence type="ECO:0000313" key="3">
    <source>
        <dbReference type="EMBL" id="CAE2230630.1"/>
    </source>
</evidence>
<dbReference type="Pfam" id="PF12146">
    <property type="entry name" value="Hydrolase_4"/>
    <property type="match status" value="1"/>
</dbReference>
<evidence type="ECO:0000313" key="4">
    <source>
        <dbReference type="EMBL" id="CAE2230650.1"/>
    </source>
</evidence>
<dbReference type="SUPFAM" id="SSF53474">
    <property type="entry name" value="alpha/beta-Hydrolases"/>
    <property type="match status" value="1"/>
</dbReference>
<keyword evidence="1" id="KW-0472">Membrane</keyword>
<dbReference type="AlphaFoldDB" id="A0A6U1W4P3"/>
<keyword evidence="1" id="KW-1133">Transmembrane helix</keyword>
<proteinExistence type="predicted"/>
<evidence type="ECO:0000256" key="1">
    <source>
        <dbReference type="SAM" id="Phobius"/>
    </source>
</evidence>
<organism evidence="4">
    <name type="scientific">Vannella robusta</name>
    <dbReference type="NCBI Taxonomy" id="1487602"/>
    <lineage>
        <taxon>Eukaryota</taxon>
        <taxon>Amoebozoa</taxon>
        <taxon>Discosea</taxon>
        <taxon>Flabellinia</taxon>
        <taxon>Vannellidae</taxon>
        <taxon>Vannella</taxon>
    </lineage>
</organism>
<accession>A0A6U1W4P3</accession>